<keyword evidence="3" id="KW-1003">Cell membrane</keyword>
<keyword evidence="9" id="KW-1185">Reference proteome</keyword>
<feature type="transmembrane region" description="Helical" evidence="7">
    <location>
        <begin position="140"/>
        <end position="158"/>
    </location>
</feature>
<accession>A0A6V8LKJ2</accession>
<evidence type="ECO:0008006" key="10">
    <source>
        <dbReference type="Google" id="ProtNLM"/>
    </source>
</evidence>
<comment type="subcellular location">
    <subcellularLocation>
        <location evidence="1">Cell membrane</location>
        <topology evidence="1">Multi-pass membrane protein</topology>
    </subcellularLocation>
</comment>
<dbReference type="Pfam" id="PF03601">
    <property type="entry name" value="Cons_hypoth698"/>
    <property type="match status" value="1"/>
</dbReference>
<dbReference type="GO" id="GO:0005886">
    <property type="term" value="C:plasma membrane"/>
    <property type="evidence" value="ECO:0007669"/>
    <property type="project" value="UniProtKB-SubCell"/>
</dbReference>
<dbReference type="RefSeq" id="WP_173082017.1">
    <property type="nucleotide sequence ID" value="NZ_BLTE01000003.1"/>
</dbReference>
<evidence type="ECO:0000313" key="9">
    <source>
        <dbReference type="Proteomes" id="UP000494245"/>
    </source>
</evidence>
<evidence type="ECO:0000256" key="4">
    <source>
        <dbReference type="ARBA" id="ARBA00022692"/>
    </source>
</evidence>
<feature type="transmembrane region" description="Helical" evidence="7">
    <location>
        <begin position="49"/>
        <end position="66"/>
    </location>
</feature>
<reference evidence="8 9" key="1">
    <citation type="submission" date="2020-04" db="EMBL/GenBank/DDBJ databases">
        <authorList>
            <consortium name="Desulfovibrio sp. FSS-1 genome sequencing consortium"/>
            <person name="Shimoshige H."/>
            <person name="Kobayashi H."/>
            <person name="Maekawa T."/>
        </authorList>
    </citation>
    <scope>NUCLEOTIDE SEQUENCE [LARGE SCALE GENOMIC DNA]</scope>
    <source>
        <strain evidence="8 9">SIID29052-01</strain>
    </source>
</reference>
<proteinExistence type="inferred from homology"/>
<feature type="transmembrane region" description="Helical" evidence="7">
    <location>
        <begin position="314"/>
        <end position="332"/>
    </location>
</feature>
<evidence type="ECO:0000256" key="5">
    <source>
        <dbReference type="ARBA" id="ARBA00022989"/>
    </source>
</evidence>
<keyword evidence="5 7" id="KW-1133">Transmembrane helix</keyword>
<evidence type="ECO:0000256" key="6">
    <source>
        <dbReference type="ARBA" id="ARBA00023136"/>
    </source>
</evidence>
<dbReference type="PANTHER" id="PTHR30106:SF1">
    <property type="entry name" value="UPF0324 MEMBRANE PROTEIN FN0533"/>
    <property type="match status" value="1"/>
</dbReference>
<evidence type="ECO:0000256" key="2">
    <source>
        <dbReference type="ARBA" id="ARBA00007977"/>
    </source>
</evidence>
<dbReference type="EMBL" id="BLTE01000003">
    <property type="protein sequence ID" value="GFK93222.1"/>
    <property type="molecule type" value="Genomic_DNA"/>
</dbReference>
<dbReference type="AlphaFoldDB" id="A0A6V8LKJ2"/>
<feature type="transmembrane region" description="Helical" evidence="7">
    <location>
        <begin position="112"/>
        <end position="131"/>
    </location>
</feature>
<dbReference type="PANTHER" id="PTHR30106">
    <property type="entry name" value="INNER MEMBRANE PROTEIN YEIH-RELATED"/>
    <property type="match status" value="1"/>
</dbReference>
<feature type="transmembrane region" description="Helical" evidence="7">
    <location>
        <begin position="204"/>
        <end position="226"/>
    </location>
</feature>
<feature type="transmembrane region" description="Helical" evidence="7">
    <location>
        <begin position="344"/>
        <end position="365"/>
    </location>
</feature>
<evidence type="ECO:0000313" key="8">
    <source>
        <dbReference type="EMBL" id="GFK93222.1"/>
    </source>
</evidence>
<gene>
    <name evidence="8" type="ORF">NNJEOMEG_01053</name>
</gene>
<keyword evidence="6 7" id="KW-0472">Membrane</keyword>
<feature type="transmembrane region" description="Helical" evidence="7">
    <location>
        <begin position="281"/>
        <end position="302"/>
    </location>
</feature>
<evidence type="ECO:0000256" key="7">
    <source>
        <dbReference type="SAM" id="Phobius"/>
    </source>
</evidence>
<comment type="similarity">
    <text evidence="2">Belongs to the UPF0324 family.</text>
</comment>
<evidence type="ECO:0000256" key="1">
    <source>
        <dbReference type="ARBA" id="ARBA00004651"/>
    </source>
</evidence>
<organism evidence="8 9">
    <name type="scientific">Fundidesulfovibrio magnetotacticus</name>
    <dbReference type="NCBI Taxonomy" id="2730080"/>
    <lineage>
        <taxon>Bacteria</taxon>
        <taxon>Pseudomonadati</taxon>
        <taxon>Thermodesulfobacteriota</taxon>
        <taxon>Desulfovibrionia</taxon>
        <taxon>Desulfovibrionales</taxon>
        <taxon>Desulfovibrionaceae</taxon>
        <taxon>Fundidesulfovibrio</taxon>
    </lineage>
</organism>
<feature type="transmembrane region" description="Helical" evidence="7">
    <location>
        <begin position="170"/>
        <end position="192"/>
    </location>
</feature>
<feature type="transmembrane region" description="Helical" evidence="7">
    <location>
        <begin position="87"/>
        <end position="106"/>
    </location>
</feature>
<sequence length="371" mass="39753">MEDKRGAGALLAIVPGLALMIATFLFAQWLEGWLKPFTVFGFPEFFGRVLNLNYIIISIIMGVLYRNVLFKGTIPSWAADGFRTTRLFIKTGVIMLGSIYTLGGLAKLGLQAALLISAFVFGTVIFVMWLGKILKMDRSLVGVMGAACGVCGVSAAVATSPGVKAKPAEVALAIATILGFGVMTMFISPFLGNLLKFSDYQYGVWVGTGILNSGQVLASCLAFNPIVAPGTAVAYGELWNVMRVIIIPFVVFVITVWYWSGNKEEAGGQNISLLEILKSKFPIFVLGFVGMTVLSSLGLLGQEGSETSHLLRTLMQWIFGIGMVGLGAYIDFGEIKAAGGKPLIVGLVAGTTKYVLALFMTLYFISKDAPF</sequence>
<dbReference type="Proteomes" id="UP000494245">
    <property type="component" value="Unassembled WGS sequence"/>
</dbReference>
<keyword evidence="4 7" id="KW-0812">Transmembrane</keyword>
<comment type="caution">
    <text evidence="8">The sequence shown here is derived from an EMBL/GenBank/DDBJ whole genome shotgun (WGS) entry which is preliminary data.</text>
</comment>
<feature type="transmembrane region" description="Helical" evidence="7">
    <location>
        <begin position="7"/>
        <end position="29"/>
    </location>
</feature>
<feature type="transmembrane region" description="Helical" evidence="7">
    <location>
        <begin position="238"/>
        <end position="260"/>
    </location>
</feature>
<name>A0A6V8LKJ2_9BACT</name>
<dbReference type="InterPro" id="IPR018383">
    <property type="entry name" value="UPF0324_pro"/>
</dbReference>
<reference evidence="8 9" key="2">
    <citation type="submission" date="2020-05" db="EMBL/GenBank/DDBJ databases">
        <title>Draft genome sequence of Desulfovibrio sp. strainFSS-1.</title>
        <authorList>
            <person name="Shimoshige H."/>
            <person name="Kobayashi H."/>
            <person name="Maekawa T."/>
        </authorList>
    </citation>
    <scope>NUCLEOTIDE SEQUENCE [LARGE SCALE GENOMIC DNA]</scope>
    <source>
        <strain evidence="8 9">SIID29052-01</strain>
    </source>
</reference>
<evidence type="ECO:0000256" key="3">
    <source>
        <dbReference type="ARBA" id="ARBA00022475"/>
    </source>
</evidence>
<protein>
    <recommendedName>
        <fullName evidence="10">Sulfate exporter family transporter</fullName>
    </recommendedName>
</protein>